<feature type="compositionally biased region" description="Basic and acidic residues" evidence="1">
    <location>
        <begin position="32"/>
        <end position="43"/>
    </location>
</feature>
<comment type="caution">
    <text evidence="2">The sequence shown here is derived from an EMBL/GenBank/DDBJ whole genome shotgun (WGS) entry which is preliminary data.</text>
</comment>
<sequence>MDDTQRMDMHNGWGHAAEGHATNGHATNGHATDGHATDGHATDGHAGAAAVQTPTVHAVLARAAASYINTPGHSYSCTRPTPPHEYYTCSTAAAARTLCHESLGDPHSELAPEARVVTVIHIHTHIPSFYHYQPRIRLK</sequence>
<name>K0RIE2_THAOC</name>
<dbReference type="AlphaFoldDB" id="K0RIE2"/>
<protein>
    <submittedName>
        <fullName evidence="2">Uncharacterized protein</fullName>
    </submittedName>
</protein>
<accession>K0RIE2</accession>
<proteinExistence type="predicted"/>
<feature type="region of interest" description="Disordered" evidence="1">
    <location>
        <begin position="1"/>
        <end position="50"/>
    </location>
</feature>
<organism evidence="2 3">
    <name type="scientific">Thalassiosira oceanica</name>
    <name type="common">Marine diatom</name>
    <dbReference type="NCBI Taxonomy" id="159749"/>
    <lineage>
        <taxon>Eukaryota</taxon>
        <taxon>Sar</taxon>
        <taxon>Stramenopiles</taxon>
        <taxon>Ochrophyta</taxon>
        <taxon>Bacillariophyta</taxon>
        <taxon>Coscinodiscophyceae</taxon>
        <taxon>Thalassiosirophycidae</taxon>
        <taxon>Thalassiosirales</taxon>
        <taxon>Thalassiosiraceae</taxon>
        <taxon>Thalassiosira</taxon>
    </lineage>
</organism>
<reference evidence="2 3" key="1">
    <citation type="journal article" date="2012" name="Genome Biol.">
        <title>Genome and low-iron response of an oceanic diatom adapted to chronic iron limitation.</title>
        <authorList>
            <person name="Lommer M."/>
            <person name="Specht M."/>
            <person name="Roy A.S."/>
            <person name="Kraemer L."/>
            <person name="Andreson R."/>
            <person name="Gutowska M.A."/>
            <person name="Wolf J."/>
            <person name="Bergner S.V."/>
            <person name="Schilhabel M.B."/>
            <person name="Klostermeier U.C."/>
            <person name="Beiko R.G."/>
            <person name="Rosenstiel P."/>
            <person name="Hippler M."/>
            <person name="Laroche J."/>
        </authorList>
    </citation>
    <scope>NUCLEOTIDE SEQUENCE [LARGE SCALE GENOMIC DNA]</scope>
    <source>
        <strain evidence="2 3">CCMP1005</strain>
    </source>
</reference>
<evidence type="ECO:0000256" key="1">
    <source>
        <dbReference type="SAM" id="MobiDB-lite"/>
    </source>
</evidence>
<dbReference type="EMBL" id="AGNL01047775">
    <property type="protein sequence ID" value="EJK46417.1"/>
    <property type="molecule type" value="Genomic_DNA"/>
</dbReference>
<evidence type="ECO:0000313" key="3">
    <source>
        <dbReference type="Proteomes" id="UP000266841"/>
    </source>
</evidence>
<gene>
    <name evidence="2" type="ORF">THAOC_34913</name>
</gene>
<keyword evidence="3" id="KW-1185">Reference proteome</keyword>
<evidence type="ECO:0000313" key="2">
    <source>
        <dbReference type="EMBL" id="EJK46417.1"/>
    </source>
</evidence>
<dbReference type="Proteomes" id="UP000266841">
    <property type="component" value="Unassembled WGS sequence"/>
</dbReference>